<protein>
    <recommendedName>
        <fullName evidence="5">Ribosome maturation factor RimM</fullName>
    </recommendedName>
</protein>
<dbReference type="GO" id="GO:0005737">
    <property type="term" value="C:cytoplasm"/>
    <property type="evidence" value="ECO:0007669"/>
    <property type="project" value="UniProtKB-SubCell"/>
</dbReference>
<dbReference type="InterPro" id="IPR009000">
    <property type="entry name" value="Transl_B-barrel_sf"/>
</dbReference>
<keyword evidence="4 5" id="KW-0143">Chaperone</keyword>
<dbReference type="GO" id="GO:0043022">
    <property type="term" value="F:ribosome binding"/>
    <property type="evidence" value="ECO:0007669"/>
    <property type="project" value="InterPro"/>
</dbReference>
<dbReference type="GO" id="GO:0006364">
    <property type="term" value="P:rRNA processing"/>
    <property type="evidence" value="ECO:0007669"/>
    <property type="project" value="UniProtKB-UniRule"/>
</dbReference>
<dbReference type="EMBL" id="CP129683">
    <property type="protein sequence ID" value="XDS50290.1"/>
    <property type="molecule type" value="Genomic_DNA"/>
</dbReference>
<dbReference type="Pfam" id="PF01782">
    <property type="entry name" value="RimM"/>
    <property type="match status" value="1"/>
</dbReference>
<comment type="subcellular location">
    <subcellularLocation>
        <location evidence="5">Cytoplasm</location>
    </subcellularLocation>
</comment>
<evidence type="ECO:0000259" key="7">
    <source>
        <dbReference type="Pfam" id="PF24986"/>
    </source>
</evidence>
<evidence type="ECO:0000256" key="1">
    <source>
        <dbReference type="ARBA" id="ARBA00022490"/>
    </source>
</evidence>
<dbReference type="Gene3D" id="2.40.30.60">
    <property type="entry name" value="RimM"/>
    <property type="match status" value="1"/>
</dbReference>
<dbReference type="InterPro" id="IPR056792">
    <property type="entry name" value="PRC_RimM"/>
</dbReference>
<keyword evidence="3 5" id="KW-0698">rRNA processing</keyword>
<keyword evidence="2 5" id="KW-0690">Ribosome biogenesis</keyword>
<sequence>MFENSVPNVSGLNHGNDVDSTVVNDVTNDDPQQRELLRVCRIGRAQGIKGEVNVWAFTDEPELRFAPGAVLADSAGHEYHIVRSRQFKKRWIILFEGIADRNAAEALNGIELFCDADDPDEMEDEEAWYPSDLIGLEVRLDPGFCERNHCDGTVTIAKVGDVLDGAAQSLLELKSIAASDANADANEHANEHEPMSVLVPFVEAIVPEIDLEHGYVSIDPPSGLLPDAMLDVAKKS</sequence>
<comment type="similarity">
    <text evidence="5">Belongs to the RimM family.</text>
</comment>
<evidence type="ECO:0000256" key="2">
    <source>
        <dbReference type="ARBA" id="ARBA00022517"/>
    </source>
</evidence>
<dbReference type="KEGG" id="bfk:QN062_07810"/>
<dbReference type="EMBL" id="CP129675">
    <property type="protein sequence ID" value="XDS46153.1"/>
    <property type="molecule type" value="Genomic_DNA"/>
</dbReference>
<dbReference type="SUPFAM" id="SSF50447">
    <property type="entry name" value="Translation proteins"/>
    <property type="match status" value="1"/>
</dbReference>
<comment type="function">
    <text evidence="5">An accessory protein needed during the final step in the assembly of 30S ribosomal subunit, possibly for assembly of the head region. Essential for efficient processing of 16S rRNA. May be needed both before and after RbfA during the maturation of 16S rRNA. It has affinity for free ribosomal 30S subunits but not for 70S ribosomes.</text>
</comment>
<reference evidence="9" key="1">
    <citation type="submission" date="2023-07" db="EMBL/GenBank/DDBJ databases">
        <title>Bifidobacterium aquikefiriaerophilum sp. nov. and Bifidobacterium eccum sp. nov., isolated from water kefir.</title>
        <authorList>
            <person name="Breselge S."/>
            <person name="Bellassi P."/>
            <person name="Barcenilla C."/>
            <person name="Alvarez-Ordonez A."/>
            <person name="Morelli L."/>
            <person name="Cotter P.D."/>
        </authorList>
    </citation>
    <scope>NUCLEOTIDE SEQUENCE</scope>
    <source>
        <strain evidence="10">WK012_4_13</strain>
        <strain evidence="9">WK013_4_14</strain>
        <strain evidence="8">WK048_4_13</strain>
    </source>
</reference>
<dbReference type="GO" id="GO:0005840">
    <property type="term" value="C:ribosome"/>
    <property type="evidence" value="ECO:0007669"/>
    <property type="project" value="InterPro"/>
</dbReference>
<proteinExistence type="inferred from homology"/>
<dbReference type="InterPro" id="IPR002676">
    <property type="entry name" value="RimM_N"/>
</dbReference>
<feature type="domain" description="Ribosome maturation factor RimM PRC barrel" evidence="7">
    <location>
        <begin position="132"/>
        <end position="224"/>
    </location>
</feature>
<dbReference type="InterPro" id="IPR036976">
    <property type="entry name" value="RimM_N_sf"/>
</dbReference>
<dbReference type="Gene3D" id="2.30.30.240">
    <property type="entry name" value="PRC-barrel domain"/>
    <property type="match status" value="1"/>
</dbReference>
<evidence type="ECO:0000313" key="9">
    <source>
        <dbReference type="EMBL" id="XDS49066.1"/>
    </source>
</evidence>
<dbReference type="HAMAP" id="MF_00014">
    <property type="entry name" value="Ribosome_mat_RimM"/>
    <property type="match status" value="1"/>
</dbReference>
<dbReference type="PANTHER" id="PTHR33692">
    <property type="entry name" value="RIBOSOME MATURATION FACTOR RIMM"/>
    <property type="match status" value="1"/>
</dbReference>
<dbReference type="GO" id="GO:0042274">
    <property type="term" value="P:ribosomal small subunit biogenesis"/>
    <property type="evidence" value="ECO:0007669"/>
    <property type="project" value="UniProtKB-UniRule"/>
</dbReference>
<dbReference type="Pfam" id="PF24986">
    <property type="entry name" value="PRC_RimM"/>
    <property type="match status" value="1"/>
</dbReference>
<dbReference type="InterPro" id="IPR011961">
    <property type="entry name" value="RimM"/>
</dbReference>
<keyword evidence="1 5" id="KW-0963">Cytoplasm</keyword>
<evidence type="ECO:0000313" key="8">
    <source>
        <dbReference type="EMBL" id="XDS46153.1"/>
    </source>
</evidence>
<dbReference type="PANTHER" id="PTHR33692:SF1">
    <property type="entry name" value="RIBOSOME MATURATION FACTOR RIMM"/>
    <property type="match status" value="1"/>
</dbReference>
<name>A0AB39UJJ7_9BIFI</name>
<gene>
    <name evidence="5 9" type="primary">rimM</name>
    <name evidence="10" type="ORF">QN062_07810</name>
    <name evidence="9" type="ORF">QN216_02005</name>
    <name evidence="8" type="ORF">QN217_08445</name>
</gene>
<dbReference type="InterPro" id="IPR011033">
    <property type="entry name" value="PRC_barrel-like_sf"/>
</dbReference>
<organism evidence="9">
    <name type="scientific">Bifidobacterium fermentum</name>
    <dbReference type="NCBI Taxonomy" id="3059035"/>
    <lineage>
        <taxon>Bacteria</taxon>
        <taxon>Bacillati</taxon>
        <taxon>Actinomycetota</taxon>
        <taxon>Actinomycetes</taxon>
        <taxon>Bifidobacteriales</taxon>
        <taxon>Bifidobacteriaceae</taxon>
        <taxon>Bifidobacterium</taxon>
    </lineage>
</organism>
<dbReference type="NCBIfam" id="TIGR02273">
    <property type="entry name" value="16S_RimM"/>
    <property type="match status" value="1"/>
</dbReference>
<dbReference type="SUPFAM" id="SSF50346">
    <property type="entry name" value="PRC-barrel domain"/>
    <property type="match status" value="1"/>
</dbReference>
<comment type="subunit">
    <text evidence="5">Binds ribosomal protein uS19.</text>
</comment>
<comment type="domain">
    <text evidence="5">The PRC barrel domain binds ribosomal protein uS19.</text>
</comment>
<evidence type="ECO:0000313" key="10">
    <source>
        <dbReference type="EMBL" id="XDS50290.1"/>
    </source>
</evidence>
<dbReference type="AlphaFoldDB" id="A0AB39UJJ7"/>
<dbReference type="RefSeq" id="WP_369341262.1">
    <property type="nucleotide sequence ID" value="NZ_CP129675.1"/>
</dbReference>
<accession>A0AB39UJJ7</accession>
<evidence type="ECO:0000259" key="6">
    <source>
        <dbReference type="Pfam" id="PF01782"/>
    </source>
</evidence>
<feature type="domain" description="RimM N-terminal" evidence="6">
    <location>
        <begin position="39"/>
        <end position="117"/>
    </location>
</feature>
<evidence type="ECO:0000256" key="4">
    <source>
        <dbReference type="ARBA" id="ARBA00023186"/>
    </source>
</evidence>
<evidence type="ECO:0000256" key="3">
    <source>
        <dbReference type="ARBA" id="ARBA00022552"/>
    </source>
</evidence>
<evidence type="ECO:0000256" key="5">
    <source>
        <dbReference type="HAMAP-Rule" id="MF_00014"/>
    </source>
</evidence>
<dbReference type="EMBL" id="CP129682">
    <property type="protein sequence ID" value="XDS49066.1"/>
    <property type="molecule type" value="Genomic_DNA"/>
</dbReference>